<feature type="domain" description="SpoVT-AbrB" evidence="1">
    <location>
        <begin position="2"/>
        <end position="49"/>
    </location>
</feature>
<evidence type="ECO:0000313" key="2">
    <source>
        <dbReference type="EMBL" id="EKF85999.1"/>
    </source>
</evidence>
<dbReference type="Gene3D" id="2.10.260.10">
    <property type="match status" value="1"/>
</dbReference>
<reference evidence="2 3" key="1">
    <citation type="journal article" date="2012" name="J. Bacteriol.">
        <title>Draft genome sequence of Methanobacterium formicicum DSM 3637, an archaebacterium isolated from the methane producer amoeba Pelomyxa palustris.</title>
        <authorList>
            <person name="Gutierrez G."/>
        </authorList>
    </citation>
    <scope>NUCLEOTIDE SEQUENCE [LARGE SCALE GENOMIC DNA]</scope>
    <source>
        <strain evidence="3">DSM 3637 / PP1</strain>
    </source>
</reference>
<dbReference type="SMART" id="SM00966">
    <property type="entry name" value="SpoVT_AbrB"/>
    <property type="match status" value="1"/>
</dbReference>
<dbReference type="PATRIC" id="fig|1204725.3.peg.1190"/>
<dbReference type="SUPFAM" id="SSF89447">
    <property type="entry name" value="AbrB/MazE/MraZ-like"/>
    <property type="match status" value="1"/>
</dbReference>
<evidence type="ECO:0000259" key="1">
    <source>
        <dbReference type="SMART" id="SM00966"/>
    </source>
</evidence>
<dbReference type="InterPro" id="IPR037914">
    <property type="entry name" value="SpoVT-AbrB_sf"/>
</dbReference>
<evidence type="ECO:0000313" key="3">
    <source>
        <dbReference type="Proteomes" id="UP000007360"/>
    </source>
</evidence>
<comment type="caution">
    <text evidence="2">The sequence shown here is derived from an EMBL/GenBank/DDBJ whole genome shotgun (WGS) entry which is preliminary data.</text>
</comment>
<keyword evidence="3" id="KW-1185">Reference proteome</keyword>
<dbReference type="AlphaFoldDB" id="K2RCH0"/>
<protein>
    <recommendedName>
        <fullName evidence="1">SpoVT-AbrB domain-containing protein</fullName>
    </recommendedName>
</protein>
<dbReference type="Proteomes" id="UP000007360">
    <property type="component" value="Unassembled WGS sequence"/>
</dbReference>
<gene>
    <name evidence="2" type="ORF">A994_05916</name>
</gene>
<dbReference type="EMBL" id="AMPO01000004">
    <property type="protein sequence ID" value="EKF85999.1"/>
    <property type="molecule type" value="Genomic_DNA"/>
</dbReference>
<dbReference type="GO" id="GO:0003677">
    <property type="term" value="F:DNA binding"/>
    <property type="evidence" value="ECO:0007669"/>
    <property type="project" value="InterPro"/>
</dbReference>
<name>K2RCH0_METFP</name>
<dbReference type="Pfam" id="PF04014">
    <property type="entry name" value="MazE_antitoxin"/>
    <property type="match status" value="1"/>
</dbReference>
<dbReference type="OrthoDB" id="30861at2157"/>
<dbReference type="InterPro" id="IPR007159">
    <property type="entry name" value="SpoVT-AbrB_dom"/>
</dbReference>
<sequence>MVSVTKKFQVTIPKNVREDLKIQSGDKVVFVKNKEGNWVLMTVAELTDRMIESSSDISKTQVESKKGFKQGVADNLQLLGD</sequence>
<dbReference type="RefSeq" id="WP_004030447.1">
    <property type="nucleotide sequence ID" value="NZ_AMPO01000004.1"/>
</dbReference>
<organism evidence="2 3">
    <name type="scientific">Methanobacterium formicicum (strain DSM 3637 / PP1)</name>
    <dbReference type="NCBI Taxonomy" id="1204725"/>
    <lineage>
        <taxon>Archaea</taxon>
        <taxon>Methanobacteriati</taxon>
        <taxon>Methanobacteriota</taxon>
        <taxon>Methanomada group</taxon>
        <taxon>Methanobacteria</taxon>
        <taxon>Methanobacteriales</taxon>
        <taxon>Methanobacteriaceae</taxon>
        <taxon>Methanobacterium</taxon>
    </lineage>
</organism>
<accession>K2RCH0</accession>
<dbReference type="NCBIfam" id="TIGR01439">
    <property type="entry name" value="lp_hng_hel_AbrB"/>
    <property type="match status" value="1"/>
</dbReference>
<proteinExistence type="predicted"/>